<evidence type="ECO:0000256" key="7">
    <source>
        <dbReference type="RuleBase" id="RU362029"/>
    </source>
</evidence>
<evidence type="ECO:0000256" key="2">
    <source>
        <dbReference type="ARBA" id="ARBA00022849"/>
    </source>
</evidence>
<evidence type="ECO:0000256" key="5">
    <source>
        <dbReference type="ARBA" id="ARBA00039879"/>
    </source>
</evidence>
<organism evidence="8 9">
    <name type="scientific">Pararhizobium capsulatum DSM 1112</name>
    <dbReference type="NCBI Taxonomy" id="1121113"/>
    <lineage>
        <taxon>Bacteria</taxon>
        <taxon>Pseudomonadati</taxon>
        <taxon>Pseudomonadota</taxon>
        <taxon>Alphaproteobacteria</taxon>
        <taxon>Hyphomicrobiales</taxon>
        <taxon>Rhizobiaceae</taxon>
        <taxon>Rhizobium/Agrobacterium group</taxon>
        <taxon>Pararhizobium</taxon>
    </lineage>
</organism>
<dbReference type="GO" id="GO:0008794">
    <property type="term" value="F:arsenate reductase (glutaredoxin) activity"/>
    <property type="evidence" value="ECO:0007669"/>
    <property type="project" value="UniProtKB-EC"/>
</dbReference>
<comment type="similarity">
    <text evidence="1 6 7">Belongs to the ArsC family.</text>
</comment>
<dbReference type="RefSeq" id="WP_307230257.1">
    <property type="nucleotide sequence ID" value="NZ_JAUSVF010000001.1"/>
</dbReference>
<dbReference type="InterPro" id="IPR006660">
    <property type="entry name" value="Arsenate_reductase-like"/>
</dbReference>
<dbReference type="NCBIfam" id="TIGR00014">
    <property type="entry name" value="arsC"/>
    <property type="match status" value="1"/>
</dbReference>
<name>A0ABU0BQF2_9HYPH</name>
<dbReference type="Proteomes" id="UP001230207">
    <property type="component" value="Unassembled WGS sequence"/>
</dbReference>
<keyword evidence="2" id="KW-0059">Arsenical resistance</keyword>
<dbReference type="Pfam" id="PF03960">
    <property type="entry name" value="ArsC"/>
    <property type="match status" value="1"/>
</dbReference>
<dbReference type="EMBL" id="JAUSVF010000001">
    <property type="protein sequence ID" value="MDQ0320478.1"/>
    <property type="molecule type" value="Genomic_DNA"/>
</dbReference>
<evidence type="ECO:0000313" key="9">
    <source>
        <dbReference type="Proteomes" id="UP001230207"/>
    </source>
</evidence>
<evidence type="ECO:0000256" key="1">
    <source>
        <dbReference type="ARBA" id="ARBA00007198"/>
    </source>
</evidence>
<comment type="catalytic activity">
    <reaction evidence="7">
        <text>[glutaredoxin]-dithiol + arsenate + glutathione + H(+) = glutathionyl-S-S-[glutaredoxin] + arsenite + H2O</text>
        <dbReference type="Rhea" id="RHEA:22016"/>
        <dbReference type="Rhea" id="RHEA-COMP:10729"/>
        <dbReference type="Rhea" id="RHEA-COMP:17668"/>
        <dbReference type="ChEBI" id="CHEBI:15377"/>
        <dbReference type="ChEBI" id="CHEBI:15378"/>
        <dbReference type="ChEBI" id="CHEBI:29242"/>
        <dbReference type="ChEBI" id="CHEBI:29950"/>
        <dbReference type="ChEBI" id="CHEBI:48597"/>
        <dbReference type="ChEBI" id="CHEBI:57925"/>
        <dbReference type="ChEBI" id="CHEBI:146199"/>
        <dbReference type="EC" id="1.20.4.1"/>
    </reaction>
</comment>
<dbReference type="PANTHER" id="PTHR30041">
    <property type="entry name" value="ARSENATE REDUCTASE"/>
    <property type="match status" value="1"/>
</dbReference>
<dbReference type="PROSITE" id="PS51353">
    <property type="entry name" value="ARSC"/>
    <property type="match status" value="1"/>
</dbReference>
<dbReference type="PANTHER" id="PTHR30041:SF5">
    <property type="entry name" value="ARSENATE REDUCTASE-RELATED"/>
    <property type="match status" value="1"/>
</dbReference>
<protein>
    <recommendedName>
        <fullName evidence="5 7">Arsenate reductase</fullName>
        <ecNumber evidence="4 7">1.20.4.1</ecNumber>
    </recommendedName>
</protein>
<evidence type="ECO:0000256" key="6">
    <source>
        <dbReference type="PROSITE-ProRule" id="PRU01282"/>
    </source>
</evidence>
<gene>
    <name evidence="8" type="ORF">QO002_002616</name>
</gene>
<dbReference type="EC" id="1.20.4.1" evidence="4 7"/>
<proteinExistence type="inferred from homology"/>
<dbReference type="SUPFAM" id="SSF52833">
    <property type="entry name" value="Thioredoxin-like"/>
    <property type="match status" value="1"/>
</dbReference>
<keyword evidence="3 7" id="KW-0560">Oxidoreductase</keyword>
<dbReference type="Gene3D" id="3.40.30.10">
    <property type="entry name" value="Glutaredoxin"/>
    <property type="match status" value="1"/>
</dbReference>
<evidence type="ECO:0000313" key="8">
    <source>
        <dbReference type="EMBL" id="MDQ0320478.1"/>
    </source>
</evidence>
<dbReference type="InterPro" id="IPR036249">
    <property type="entry name" value="Thioredoxin-like_sf"/>
</dbReference>
<dbReference type="CDD" id="cd03034">
    <property type="entry name" value="ArsC_ArsC"/>
    <property type="match status" value="1"/>
</dbReference>
<evidence type="ECO:0000256" key="4">
    <source>
        <dbReference type="ARBA" id="ARBA00038969"/>
    </source>
</evidence>
<sequence length="115" mass="12901">MTITIYHNNRCGTSRAVLDLIPETGAEPIVIDYMTAPPERELLLAMLVAMDLSPRALLRTKEAAYDDLGLSNETLSDRDLLDAMITHPQLMERPVVISEKGVRLCRPKEKVLEIL</sequence>
<evidence type="ECO:0000256" key="3">
    <source>
        <dbReference type="ARBA" id="ARBA00023002"/>
    </source>
</evidence>
<reference evidence="8 9" key="1">
    <citation type="submission" date="2023-07" db="EMBL/GenBank/DDBJ databases">
        <title>Genomic Encyclopedia of Type Strains, Phase IV (KMG-IV): sequencing the most valuable type-strain genomes for metagenomic binning, comparative biology and taxonomic classification.</title>
        <authorList>
            <person name="Goeker M."/>
        </authorList>
    </citation>
    <scope>NUCLEOTIDE SEQUENCE [LARGE SCALE GENOMIC DNA]</scope>
    <source>
        <strain evidence="8 9">DSM 1112</strain>
    </source>
</reference>
<comment type="caution">
    <text evidence="8">The sequence shown here is derived from an EMBL/GenBank/DDBJ whole genome shotgun (WGS) entry which is preliminary data.</text>
</comment>
<keyword evidence="9" id="KW-1185">Reference proteome</keyword>
<dbReference type="InterPro" id="IPR006659">
    <property type="entry name" value="Arsenate_reductase"/>
</dbReference>
<accession>A0ABU0BQF2</accession>